<comment type="caution">
    <text evidence="2">The sequence shown here is derived from an EMBL/GenBank/DDBJ whole genome shotgun (WGS) entry which is preliminary data.</text>
</comment>
<evidence type="ECO:0000256" key="1">
    <source>
        <dbReference type="SAM" id="MobiDB-lite"/>
    </source>
</evidence>
<proteinExistence type="predicted"/>
<reference evidence="2" key="1">
    <citation type="submission" date="2023-06" db="EMBL/GenBank/DDBJ databases">
        <authorList>
            <consortium name="Lawrence Berkeley National Laboratory"/>
            <person name="Ahrendt S."/>
            <person name="Sahu N."/>
            <person name="Indic B."/>
            <person name="Wong-Bajracharya J."/>
            <person name="Merenyi Z."/>
            <person name="Ke H.-M."/>
            <person name="Monk M."/>
            <person name="Kocsube S."/>
            <person name="Drula E."/>
            <person name="Lipzen A."/>
            <person name="Balint B."/>
            <person name="Henrissat B."/>
            <person name="Andreopoulos B."/>
            <person name="Martin F.M."/>
            <person name="Harder C.B."/>
            <person name="Rigling D."/>
            <person name="Ford K.L."/>
            <person name="Foster G.D."/>
            <person name="Pangilinan J."/>
            <person name="Papanicolaou A."/>
            <person name="Barry K."/>
            <person name="LaButti K."/>
            <person name="Viragh M."/>
            <person name="Koriabine M."/>
            <person name="Yan M."/>
            <person name="Riley R."/>
            <person name="Champramary S."/>
            <person name="Plett K.L."/>
            <person name="Tsai I.J."/>
            <person name="Slot J."/>
            <person name="Sipos G."/>
            <person name="Plett J."/>
            <person name="Nagy L.G."/>
            <person name="Grigoriev I.V."/>
        </authorList>
    </citation>
    <scope>NUCLEOTIDE SEQUENCE</scope>
    <source>
        <strain evidence="2">HWK02</strain>
    </source>
</reference>
<keyword evidence="3" id="KW-1185">Reference proteome</keyword>
<organism evidence="2 3">
    <name type="scientific">Armillaria luteobubalina</name>
    <dbReference type="NCBI Taxonomy" id="153913"/>
    <lineage>
        <taxon>Eukaryota</taxon>
        <taxon>Fungi</taxon>
        <taxon>Dikarya</taxon>
        <taxon>Basidiomycota</taxon>
        <taxon>Agaricomycotina</taxon>
        <taxon>Agaricomycetes</taxon>
        <taxon>Agaricomycetidae</taxon>
        <taxon>Agaricales</taxon>
        <taxon>Marasmiineae</taxon>
        <taxon>Physalacriaceae</taxon>
        <taxon>Armillaria</taxon>
    </lineage>
</organism>
<dbReference type="EMBL" id="JAUEPU010000006">
    <property type="protein sequence ID" value="KAK0501757.1"/>
    <property type="molecule type" value="Genomic_DNA"/>
</dbReference>
<evidence type="ECO:0000313" key="2">
    <source>
        <dbReference type="EMBL" id="KAK0501757.1"/>
    </source>
</evidence>
<feature type="region of interest" description="Disordered" evidence="1">
    <location>
        <begin position="78"/>
        <end position="97"/>
    </location>
</feature>
<sequence>MTSDERHRRKRARGDPSSSSSSSNPAPPDNDISEPPFTFEFIRSVANTMERFGPPNHLLPTNCCPVCGTFNHSYLGHFSPSSNGASAPSSTGPDTSAALFTPDFIQSVANSLDEFDPSFLRPDGDINFERDFGQWFNHPDDVGGH</sequence>
<dbReference type="AlphaFoldDB" id="A0AA39QF37"/>
<accession>A0AA39QF37</accession>
<name>A0AA39QF37_9AGAR</name>
<protein>
    <submittedName>
        <fullName evidence="2">Uncharacterized protein</fullName>
    </submittedName>
</protein>
<feature type="region of interest" description="Disordered" evidence="1">
    <location>
        <begin position="1"/>
        <end position="36"/>
    </location>
</feature>
<feature type="compositionally biased region" description="Low complexity" evidence="1">
    <location>
        <begin position="79"/>
        <end position="93"/>
    </location>
</feature>
<gene>
    <name evidence="2" type="ORF">EDD18DRAFT_748078</name>
</gene>
<evidence type="ECO:0000313" key="3">
    <source>
        <dbReference type="Proteomes" id="UP001175228"/>
    </source>
</evidence>
<dbReference type="Proteomes" id="UP001175228">
    <property type="component" value="Unassembled WGS sequence"/>
</dbReference>